<dbReference type="PANTHER" id="PTHR31245:SF20">
    <property type="entry name" value="F18B13.13 PROTEIN"/>
    <property type="match status" value="1"/>
</dbReference>
<dbReference type="PANTHER" id="PTHR31245">
    <property type="entry name" value="UBIQUITIN SYSTEM COMPONENT CUE PROTEIN"/>
    <property type="match status" value="1"/>
</dbReference>
<sequence>MSAAVIRKRSHFEEQQDSPPRTKRLRPAHGGSPVRSPNHAERVSLASVAEAATLGMHHGDMTSSGLASTHMQSETDGWVEHLVKEMLSARDLNDAHVRGKLAVEAIEKAVASRSTAAVDGLQKENADLKEKMQVMLREGHILKRAVAIQHERQQEHEGRTRELQQAKQVIGQYQEQVRSLELNNYALQMHLRMAQDTSSMPGRYHPDVY</sequence>
<dbReference type="EMBL" id="CM026430">
    <property type="protein sequence ID" value="KAG0561838.1"/>
    <property type="molecule type" value="Genomic_DNA"/>
</dbReference>
<comment type="caution">
    <text evidence="3">The sequence shown here is derived from an EMBL/GenBank/DDBJ whole genome shotgun (WGS) entry which is preliminary data.</text>
</comment>
<accession>A0A8T0GVX0</accession>
<dbReference type="OrthoDB" id="440455at2759"/>
<organism evidence="3 4">
    <name type="scientific">Ceratodon purpureus</name>
    <name type="common">Fire moss</name>
    <name type="synonym">Dicranum purpureum</name>
    <dbReference type="NCBI Taxonomy" id="3225"/>
    <lineage>
        <taxon>Eukaryota</taxon>
        <taxon>Viridiplantae</taxon>
        <taxon>Streptophyta</taxon>
        <taxon>Embryophyta</taxon>
        <taxon>Bryophyta</taxon>
        <taxon>Bryophytina</taxon>
        <taxon>Bryopsida</taxon>
        <taxon>Dicranidae</taxon>
        <taxon>Pseudoditrichales</taxon>
        <taxon>Ditrichaceae</taxon>
        <taxon>Ceratodon</taxon>
    </lineage>
</organism>
<evidence type="ECO:0000313" key="4">
    <source>
        <dbReference type="Proteomes" id="UP000822688"/>
    </source>
</evidence>
<name>A0A8T0GVX0_CERPU</name>
<evidence type="ECO:0000313" key="3">
    <source>
        <dbReference type="EMBL" id="KAG0561838.1"/>
    </source>
</evidence>
<dbReference type="AlphaFoldDB" id="A0A8T0GVX0"/>
<protein>
    <submittedName>
        <fullName evidence="3">Uncharacterized protein</fullName>
    </submittedName>
</protein>
<feature type="compositionally biased region" description="Basic residues" evidence="2">
    <location>
        <begin position="1"/>
        <end position="10"/>
    </location>
</feature>
<proteinExistence type="predicted"/>
<evidence type="ECO:0000256" key="2">
    <source>
        <dbReference type="SAM" id="MobiDB-lite"/>
    </source>
</evidence>
<keyword evidence="1" id="KW-0175">Coiled coil</keyword>
<evidence type="ECO:0000256" key="1">
    <source>
        <dbReference type="SAM" id="Coils"/>
    </source>
</evidence>
<keyword evidence="4" id="KW-1185">Reference proteome</keyword>
<feature type="coiled-coil region" evidence="1">
    <location>
        <begin position="111"/>
        <end position="138"/>
    </location>
</feature>
<reference evidence="3" key="1">
    <citation type="submission" date="2020-06" db="EMBL/GenBank/DDBJ databases">
        <title>WGS assembly of Ceratodon purpureus strain R40.</title>
        <authorList>
            <person name="Carey S.B."/>
            <person name="Jenkins J."/>
            <person name="Shu S."/>
            <person name="Lovell J.T."/>
            <person name="Sreedasyam A."/>
            <person name="Maumus F."/>
            <person name="Tiley G.P."/>
            <person name="Fernandez-Pozo N."/>
            <person name="Barry K."/>
            <person name="Chen C."/>
            <person name="Wang M."/>
            <person name="Lipzen A."/>
            <person name="Daum C."/>
            <person name="Saski C.A."/>
            <person name="Payton A.C."/>
            <person name="Mcbreen J.C."/>
            <person name="Conrad R.E."/>
            <person name="Kollar L.M."/>
            <person name="Olsson S."/>
            <person name="Huttunen S."/>
            <person name="Landis J.B."/>
            <person name="Wickett N.J."/>
            <person name="Johnson M.G."/>
            <person name="Rensing S.A."/>
            <person name="Grimwood J."/>
            <person name="Schmutz J."/>
            <person name="Mcdaniel S.F."/>
        </authorList>
    </citation>
    <scope>NUCLEOTIDE SEQUENCE</scope>
    <source>
        <strain evidence="3">R40</strain>
    </source>
</reference>
<feature type="region of interest" description="Disordered" evidence="2">
    <location>
        <begin position="1"/>
        <end position="41"/>
    </location>
</feature>
<gene>
    <name evidence="3" type="ORF">KC19_9G096400</name>
</gene>
<dbReference type="Proteomes" id="UP000822688">
    <property type="component" value="Chromosome 9"/>
</dbReference>